<dbReference type="PANTHER" id="PTHR46889">
    <property type="entry name" value="TRANSPOSASE INSF FOR INSERTION SEQUENCE IS3B-RELATED"/>
    <property type="match status" value="1"/>
</dbReference>
<organism evidence="2 3">
    <name type="scientific">Halodesulfovibrio marinisediminis DSM 17456</name>
    <dbReference type="NCBI Taxonomy" id="1121457"/>
    <lineage>
        <taxon>Bacteria</taxon>
        <taxon>Pseudomonadati</taxon>
        <taxon>Thermodesulfobacteriota</taxon>
        <taxon>Desulfovibrionia</taxon>
        <taxon>Desulfovibrionales</taxon>
        <taxon>Desulfovibrionaceae</taxon>
        <taxon>Halodesulfovibrio</taxon>
    </lineage>
</organism>
<name>A0A1N6IAQ8_9BACT</name>
<gene>
    <name evidence="2" type="ORF">SAMN02745161_2576</name>
</gene>
<dbReference type="Proteomes" id="UP000184694">
    <property type="component" value="Unassembled WGS sequence"/>
</dbReference>
<accession>A0A1N6IAQ8</accession>
<dbReference type="Gene3D" id="3.30.420.10">
    <property type="entry name" value="Ribonuclease H-like superfamily/Ribonuclease H"/>
    <property type="match status" value="1"/>
</dbReference>
<dbReference type="InterPro" id="IPR036397">
    <property type="entry name" value="RNaseH_sf"/>
</dbReference>
<feature type="domain" description="Integrase catalytic" evidence="1">
    <location>
        <begin position="124"/>
        <end position="287"/>
    </location>
</feature>
<dbReference type="GO" id="GO:0003676">
    <property type="term" value="F:nucleic acid binding"/>
    <property type="evidence" value="ECO:0007669"/>
    <property type="project" value="InterPro"/>
</dbReference>
<dbReference type="InterPro" id="IPR050900">
    <property type="entry name" value="Transposase_IS3/IS150/IS904"/>
</dbReference>
<dbReference type="STRING" id="1121457.SAMN02745161_2576"/>
<dbReference type="InterPro" id="IPR001584">
    <property type="entry name" value="Integrase_cat-core"/>
</dbReference>
<dbReference type="GO" id="GO:0015074">
    <property type="term" value="P:DNA integration"/>
    <property type="evidence" value="ECO:0007669"/>
    <property type="project" value="InterPro"/>
</dbReference>
<dbReference type="AlphaFoldDB" id="A0A1N6IAQ8"/>
<proteinExistence type="predicted"/>
<dbReference type="Pfam" id="PF13276">
    <property type="entry name" value="HTH_21"/>
    <property type="match status" value="1"/>
</dbReference>
<dbReference type="SUPFAM" id="SSF53098">
    <property type="entry name" value="Ribonuclease H-like"/>
    <property type="match status" value="1"/>
</dbReference>
<evidence type="ECO:0000259" key="1">
    <source>
        <dbReference type="PROSITE" id="PS50994"/>
    </source>
</evidence>
<dbReference type="Pfam" id="PF00665">
    <property type="entry name" value="rve"/>
    <property type="match status" value="1"/>
</dbReference>
<dbReference type="PANTHER" id="PTHR46889:SF4">
    <property type="entry name" value="TRANSPOSASE INSO FOR INSERTION SEQUENCE ELEMENT IS911B-RELATED"/>
    <property type="match status" value="1"/>
</dbReference>
<keyword evidence="3" id="KW-1185">Reference proteome</keyword>
<dbReference type="NCBIfam" id="NF033516">
    <property type="entry name" value="transpos_IS3"/>
    <property type="match status" value="1"/>
</dbReference>
<dbReference type="Pfam" id="PF13333">
    <property type="entry name" value="rve_2"/>
    <property type="match status" value="1"/>
</dbReference>
<dbReference type="InterPro" id="IPR048020">
    <property type="entry name" value="Transpos_IS3"/>
</dbReference>
<evidence type="ECO:0000313" key="2">
    <source>
        <dbReference type="EMBL" id="SIO29073.1"/>
    </source>
</evidence>
<sequence length="293" mass="34550">MRFKFVKSNRSTFPMKKMCQTLQISMSGYYAWRKRPESHRQRENILLRKRILAIYNEHNGMIGSPMLTSELRDEPLFQSVSQSRVARHMRALELRCKYAKKFVPTTDSAHTEPVAPNLLDRNFTTSAPNMAWVTDITHIKVGRKWHYLTVFIDLYSRMVVGWDLSNSLERHSVIHALKKAVARRKPSSGLLIHSDRGVQYASKDFRRCLKKRGYIQSMSRKGNCWDNAVAESFFHTIKNQLIRHRKFKTKYEAELASFNYIEAYCNRRRRHSSNGWLSPASFEYRNEQYDLMA</sequence>
<evidence type="ECO:0000313" key="3">
    <source>
        <dbReference type="Proteomes" id="UP000184694"/>
    </source>
</evidence>
<dbReference type="EMBL" id="FSRG01000006">
    <property type="protein sequence ID" value="SIO29073.1"/>
    <property type="molecule type" value="Genomic_DNA"/>
</dbReference>
<protein>
    <submittedName>
        <fullName evidence="2">Putative transposase</fullName>
    </submittedName>
</protein>
<dbReference type="InterPro" id="IPR012337">
    <property type="entry name" value="RNaseH-like_sf"/>
</dbReference>
<dbReference type="PROSITE" id="PS50994">
    <property type="entry name" value="INTEGRASE"/>
    <property type="match status" value="1"/>
</dbReference>
<dbReference type="InterPro" id="IPR025948">
    <property type="entry name" value="HTH-like_dom"/>
</dbReference>
<reference evidence="3" key="1">
    <citation type="submission" date="2016-11" db="EMBL/GenBank/DDBJ databases">
        <authorList>
            <person name="Varghese N."/>
            <person name="Submissions S."/>
        </authorList>
    </citation>
    <scope>NUCLEOTIDE SEQUENCE [LARGE SCALE GENOMIC DNA]</scope>
    <source>
        <strain evidence="3">DSM 17456</strain>
    </source>
</reference>